<dbReference type="PANTHER" id="PTHR42693:SF42">
    <property type="entry name" value="ARYLSULFATASE G"/>
    <property type="match status" value="1"/>
</dbReference>
<gene>
    <name evidence="8" type="primary">atsA_4</name>
    <name evidence="8" type="ORF">Pla133_08590</name>
</gene>
<sequence>MAIDAVAARTNIVLMIVDDLGWQDTALGLHELRPPFQGSYRTPHLLRLAEEGLVFTDAHASAPVCTPSRVSLITGQSPARHGVTYWVRDADRDTSAGHPHLRPPAWNVNGLQPGAVTLPALLAEVGYRTIHVGKAHWGAVGTPGADPMALGFEVNVAGHGLGAPGSYLGVDGFGNLREDGPSPWSVPGLEPWHGEQVWLTDVLAQRADGELRAAHAAGEPFFLYLAPYAVHTPITANPELVEHYADLPPVEAAYASMIEGVDNMLGRVLATLDELDLAGETLFVFTSDNGGLSAHGRAGEPHVHNAPLRSGKGSAYEGGTRVPLVVRWPGHVEPGRRTTQTAVLHDLFPTLLTAARAEIPAEHLAQMDGVDLTATCIDADRDPQPRTILWHQPHFWGVNGPGIEPYSALRVGDEKLIWFHDGGRLELYDVAADPGESNELCATRPERVAALVAVLVERLRAVDAGLSIDKATGEAVPFPAVDDER</sequence>
<reference evidence="8 9" key="1">
    <citation type="submission" date="2019-02" db="EMBL/GenBank/DDBJ databases">
        <title>Deep-cultivation of Planctomycetes and their phenomic and genomic characterization uncovers novel biology.</title>
        <authorList>
            <person name="Wiegand S."/>
            <person name="Jogler M."/>
            <person name="Boedeker C."/>
            <person name="Pinto D."/>
            <person name="Vollmers J."/>
            <person name="Rivas-Marin E."/>
            <person name="Kohn T."/>
            <person name="Peeters S.H."/>
            <person name="Heuer A."/>
            <person name="Rast P."/>
            <person name="Oberbeckmann S."/>
            <person name="Bunk B."/>
            <person name="Jeske O."/>
            <person name="Meyerdierks A."/>
            <person name="Storesund J.E."/>
            <person name="Kallscheuer N."/>
            <person name="Luecker S."/>
            <person name="Lage O.M."/>
            <person name="Pohl T."/>
            <person name="Merkel B.J."/>
            <person name="Hornburger P."/>
            <person name="Mueller R.-W."/>
            <person name="Bruemmer F."/>
            <person name="Labrenz M."/>
            <person name="Spormann A.M."/>
            <person name="Op den Camp H."/>
            <person name="Overmann J."/>
            <person name="Amann R."/>
            <person name="Jetten M.S.M."/>
            <person name="Mascher T."/>
            <person name="Medema M.H."/>
            <person name="Devos D.P."/>
            <person name="Kaster A.-K."/>
            <person name="Ovreas L."/>
            <person name="Rohde M."/>
            <person name="Galperin M.Y."/>
            <person name="Jogler C."/>
        </authorList>
    </citation>
    <scope>NUCLEOTIDE SEQUENCE [LARGE SCALE GENOMIC DNA]</scope>
    <source>
        <strain evidence="8 9">Pla133</strain>
    </source>
</reference>
<evidence type="ECO:0000313" key="9">
    <source>
        <dbReference type="Proteomes" id="UP000316921"/>
    </source>
</evidence>
<accession>A0A518BFV2</accession>
<dbReference type="AlphaFoldDB" id="A0A518BFV2"/>
<dbReference type="EMBL" id="CP036287">
    <property type="protein sequence ID" value="QDU65793.1"/>
    <property type="molecule type" value="Genomic_DNA"/>
</dbReference>
<keyword evidence="3" id="KW-0479">Metal-binding</keyword>
<keyword evidence="6" id="KW-0106">Calcium</keyword>
<dbReference type="SUPFAM" id="SSF53649">
    <property type="entry name" value="Alkaline phosphatase-like"/>
    <property type="match status" value="1"/>
</dbReference>
<evidence type="ECO:0000259" key="7">
    <source>
        <dbReference type="Pfam" id="PF00884"/>
    </source>
</evidence>
<dbReference type="GO" id="GO:0046872">
    <property type="term" value="F:metal ion binding"/>
    <property type="evidence" value="ECO:0007669"/>
    <property type="project" value="UniProtKB-KW"/>
</dbReference>
<evidence type="ECO:0000256" key="5">
    <source>
        <dbReference type="ARBA" id="ARBA00022801"/>
    </source>
</evidence>
<comment type="cofactor">
    <cofactor evidence="1">
        <name>Ca(2+)</name>
        <dbReference type="ChEBI" id="CHEBI:29108"/>
    </cofactor>
</comment>
<keyword evidence="9" id="KW-1185">Reference proteome</keyword>
<feature type="domain" description="Sulfatase N-terminal" evidence="7">
    <location>
        <begin position="11"/>
        <end position="355"/>
    </location>
</feature>
<evidence type="ECO:0000256" key="6">
    <source>
        <dbReference type="ARBA" id="ARBA00022837"/>
    </source>
</evidence>
<evidence type="ECO:0000313" key="8">
    <source>
        <dbReference type="EMBL" id="QDU65793.1"/>
    </source>
</evidence>
<keyword evidence="4" id="KW-0732">Signal</keyword>
<comment type="similarity">
    <text evidence="2">Belongs to the sulfatase family.</text>
</comment>
<dbReference type="Proteomes" id="UP000316921">
    <property type="component" value="Chromosome"/>
</dbReference>
<keyword evidence="5 8" id="KW-0378">Hydrolase</keyword>
<evidence type="ECO:0000256" key="3">
    <source>
        <dbReference type="ARBA" id="ARBA00022723"/>
    </source>
</evidence>
<dbReference type="InterPro" id="IPR050738">
    <property type="entry name" value="Sulfatase"/>
</dbReference>
<evidence type="ECO:0000256" key="1">
    <source>
        <dbReference type="ARBA" id="ARBA00001913"/>
    </source>
</evidence>
<dbReference type="PROSITE" id="PS00523">
    <property type="entry name" value="SULFATASE_1"/>
    <property type="match status" value="1"/>
</dbReference>
<dbReference type="Pfam" id="PF00884">
    <property type="entry name" value="Sulfatase"/>
    <property type="match status" value="1"/>
</dbReference>
<proteinExistence type="inferred from homology"/>
<evidence type="ECO:0000256" key="4">
    <source>
        <dbReference type="ARBA" id="ARBA00022729"/>
    </source>
</evidence>
<organism evidence="8 9">
    <name type="scientific">Engelhardtia mirabilis</name>
    <dbReference type="NCBI Taxonomy" id="2528011"/>
    <lineage>
        <taxon>Bacteria</taxon>
        <taxon>Pseudomonadati</taxon>
        <taxon>Planctomycetota</taxon>
        <taxon>Planctomycetia</taxon>
        <taxon>Planctomycetia incertae sedis</taxon>
        <taxon>Engelhardtia</taxon>
    </lineage>
</organism>
<name>A0A518BFV2_9BACT</name>
<dbReference type="CDD" id="cd16144">
    <property type="entry name" value="ARS_like"/>
    <property type="match status" value="1"/>
</dbReference>
<dbReference type="PANTHER" id="PTHR42693">
    <property type="entry name" value="ARYLSULFATASE FAMILY MEMBER"/>
    <property type="match status" value="1"/>
</dbReference>
<dbReference type="InterPro" id="IPR017850">
    <property type="entry name" value="Alkaline_phosphatase_core_sf"/>
</dbReference>
<dbReference type="EC" id="3.1.6.1" evidence="8"/>
<dbReference type="GO" id="GO:0004065">
    <property type="term" value="F:arylsulfatase activity"/>
    <property type="evidence" value="ECO:0007669"/>
    <property type="project" value="UniProtKB-EC"/>
</dbReference>
<dbReference type="Gene3D" id="3.30.1120.10">
    <property type="match status" value="1"/>
</dbReference>
<dbReference type="KEGG" id="pbap:Pla133_08590"/>
<dbReference type="InterPro" id="IPR000917">
    <property type="entry name" value="Sulfatase_N"/>
</dbReference>
<evidence type="ECO:0000256" key="2">
    <source>
        <dbReference type="ARBA" id="ARBA00008779"/>
    </source>
</evidence>
<dbReference type="Gene3D" id="3.40.720.10">
    <property type="entry name" value="Alkaline Phosphatase, subunit A"/>
    <property type="match status" value="1"/>
</dbReference>
<protein>
    <submittedName>
        <fullName evidence="8">Arylsulfatase</fullName>
        <ecNumber evidence="8">3.1.6.1</ecNumber>
    </submittedName>
</protein>
<dbReference type="RefSeq" id="WP_145062743.1">
    <property type="nucleotide sequence ID" value="NZ_CP036287.1"/>
</dbReference>
<dbReference type="InterPro" id="IPR024607">
    <property type="entry name" value="Sulfatase_CS"/>
</dbReference>